<gene>
    <name evidence="3" type="ORF">FOXG_17637</name>
</gene>
<dbReference type="InterPro" id="IPR021109">
    <property type="entry name" value="Peptidase_aspartic_dom_sf"/>
</dbReference>
<reference evidence="3" key="2">
    <citation type="journal article" date="2010" name="Nature">
        <title>Comparative genomics reveals mobile pathogenicity chromosomes in Fusarium.</title>
        <authorList>
            <person name="Ma L.J."/>
            <person name="van der Does H.C."/>
            <person name="Borkovich K.A."/>
            <person name="Coleman J.J."/>
            <person name="Daboussi M.J."/>
            <person name="Di Pietro A."/>
            <person name="Dufresne M."/>
            <person name="Freitag M."/>
            <person name="Grabherr M."/>
            <person name="Henrissat B."/>
            <person name="Houterman P.M."/>
            <person name="Kang S."/>
            <person name="Shim W.B."/>
            <person name="Woloshuk C."/>
            <person name="Xie X."/>
            <person name="Xu J.R."/>
            <person name="Antoniw J."/>
            <person name="Baker S.E."/>
            <person name="Bluhm B.H."/>
            <person name="Breakspear A."/>
            <person name="Brown D.W."/>
            <person name="Butchko R.A."/>
            <person name="Chapman S."/>
            <person name="Coulson R."/>
            <person name="Coutinho P.M."/>
            <person name="Danchin E.G."/>
            <person name="Diener A."/>
            <person name="Gale L.R."/>
            <person name="Gardiner D.M."/>
            <person name="Goff S."/>
            <person name="Hammond-Kosack K.E."/>
            <person name="Hilburn K."/>
            <person name="Hua-Van A."/>
            <person name="Jonkers W."/>
            <person name="Kazan K."/>
            <person name="Kodira C.D."/>
            <person name="Koehrsen M."/>
            <person name="Kumar L."/>
            <person name="Lee Y.H."/>
            <person name="Li L."/>
            <person name="Manners J.M."/>
            <person name="Miranda-Saavedra D."/>
            <person name="Mukherjee M."/>
            <person name="Park G."/>
            <person name="Park J."/>
            <person name="Park S.Y."/>
            <person name="Proctor R.H."/>
            <person name="Regev A."/>
            <person name="Ruiz-Roldan M.C."/>
            <person name="Sain D."/>
            <person name="Sakthikumar S."/>
            <person name="Sykes S."/>
            <person name="Schwartz D.C."/>
            <person name="Turgeon B.G."/>
            <person name="Wapinski I."/>
            <person name="Yoder O."/>
            <person name="Young S."/>
            <person name="Zeng Q."/>
            <person name="Zhou S."/>
            <person name="Galagan J."/>
            <person name="Cuomo C.A."/>
            <person name="Kistler H.C."/>
            <person name="Rep M."/>
        </authorList>
    </citation>
    <scope>NUCLEOTIDE SEQUENCE [LARGE SCALE GENOMIC DNA]</scope>
    <source>
        <strain evidence="3">4287</strain>
    </source>
</reference>
<evidence type="ECO:0000313" key="3">
    <source>
        <dbReference type="EMBL" id="KNB20680.1"/>
    </source>
</evidence>
<reference evidence="3" key="1">
    <citation type="submission" date="2007-04" db="EMBL/GenBank/DDBJ databases">
        <authorList>
            <consortium name="The Broad Institute Genome Sequencing Platform"/>
            <person name="Birren B."/>
            <person name="Lander E."/>
            <person name="Galagan J."/>
            <person name="Nusbaum C."/>
            <person name="Devon K."/>
            <person name="Ma L.-J."/>
            <person name="Jaffe D."/>
            <person name="Butler J."/>
            <person name="Alvarez P."/>
            <person name="Gnerre S."/>
            <person name="Grabherr M."/>
            <person name="Kleber M."/>
            <person name="Mauceli E."/>
            <person name="Brockman W."/>
            <person name="MacCallum I.A."/>
            <person name="Young S."/>
            <person name="LaButti K."/>
            <person name="DeCaprio D."/>
            <person name="Crawford M."/>
            <person name="Koehrsen M."/>
            <person name="Engels R."/>
            <person name="Montgomery P."/>
            <person name="Pearson M."/>
            <person name="Howarth C."/>
            <person name="Larson L."/>
            <person name="White J."/>
            <person name="O'Leary S."/>
            <person name="Kodira C."/>
            <person name="Zeng Q."/>
            <person name="Yandava C."/>
            <person name="Alvarado L."/>
            <person name="Kistler C."/>
            <person name="Shim W.-B."/>
            <person name="Kang S."/>
            <person name="Woloshuk C."/>
        </authorList>
    </citation>
    <scope>NUCLEOTIDE SEQUENCE</scope>
    <source>
        <strain evidence="3">4287</strain>
    </source>
</reference>
<dbReference type="PANTHER" id="PTHR47966">
    <property type="entry name" value="BETA-SITE APP-CLEAVING ENZYME, ISOFORM A-RELATED"/>
    <property type="match status" value="1"/>
</dbReference>
<dbReference type="SUPFAM" id="SSF50630">
    <property type="entry name" value="Acid proteases"/>
    <property type="match status" value="1"/>
</dbReference>
<dbReference type="KEGG" id="fox:FOXG_17637"/>
<dbReference type="InterPro" id="IPR001461">
    <property type="entry name" value="Aspartic_peptidase_A1"/>
</dbReference>
<name>A0A0J9WDF8_FUSO4</name>
<dbReference type="PANTHER" id="PTHR47966:SF1">
    <property type="entry name" value="ASPARTYL PROTEINASE"/>
    <property type="match status" value="1"/>
</dbReference>
<proteinExistence type="inferred from homology"/>
<dbReference type="GO" id="GO:0006508">
    <property type="term" value="P:proteolysis"/>
    <property type="evidence" value="ECO:0007669"/>
    <property type="project" value="InterPro"/>
</dbReference>
<evidence type="ECO:0000259" key="2">
    <source>
        <dbReference type="PROSITE" id="PS51767"/>
    </source>
</evidence>
<dbReference type="PRINTS" id="PR00792">
    <property type="entry name" value="PEPSIN"/>
</dbReference>
<dbReference type="InterPro" id="IPR033121">
    <property type="entry name" value="PEPTIDASE_A1"/>
</dbReference>
<organism evidence="3 4">
    <name type="scientific">Fusarium oxysporum f. sp. lycopersici (strain 4287 / CBS 123668 / FGSC 9935 / NRRL 34936)</name>
    <name type="common">Fusarium vascular wilt of tomato</name>
    <dbReference type="NCBI Taxonomy" id="426428"/>
    <lineage>
        <taxon>Eukaryota</taxon>
        <taxon>Fungi</taxon>
        <taxon>Dikarya</taxon>
        <taxon>Ascomycota</taxon>
        <taxon>Pezizomycotina</taxon>
        <taxon>Sordariomycetes</taxon>
        <taxon>Hypocreomycetidae</taxon>
        <taxon>Hypocreales</taxon>
        <taxon>Nectriaceae</taxon>
        <taxon>Fusarium</taxon>
        <taxon>Fusarium oxysporum species complex</taxon>
    </lineage>
</organism>
<dbReference type="GeneID" id="28958382"/>
<dbReference type="RefSeq" id="XP_018258725.1">
    <property type="nucleotide sequence ID" value="XM_018397646.1"/>
</dbReference>
<dbReference type="AlphaFoldDB" id="A0A0J9WDF8"/>
<dbReference type="Proteomes" id="UP000009097">
    <property type="component" value="Unassembled WGS sequence"/>
</dbReference>
<feature type="domain" description="Peptidase A1" evidence="2">
    <location>
        <begin position="114"/>
        <end position="423"/>
    </location>
</feature>
<evidence type="ECO:0000256" key="1">
    <source>
        <dbReference type="ARBA" id="ARBA00007447"/>
    </source>
</evidence>
<dbReference type="Pfam" id="PF00026">
    <property type="entry name" value="Asp"/>
    <property type="match status" value="2"/>
</dbReference>
<sequence>MEAIYQVQRQFRLDRGLTRISIKRNPHYQPHGTKSYVHLLNRFGFKSTKPGPYFQDRQIQQRGLAHPVFHAAMGGRVYQTKILRKKLGTDGTLDADGTRIGEVTAEDVPFDSMYLCEVSIGTPPQKFNLDFDTGSADLWVFLTELNVENLLWRWELSIWRLRLRYVTIGGGVTIKNQTVEPASQLDQQFARGKGDGLLGLAFPQINTVKTNWDSDPADTPVVNMINQHDIPKEAELFTSAFYSQRDANSPESFYTFGFIDTDLVARSGEEISLTYIDSSDGFWKFLSARFSVKGKIIDLSGNKAITDTSITLVLVSDEVCEALYDAIPGARYSPTQQGYVFPRSTNGEDLPEFKVAIGDKQFVIQPQDLVFTPANKDNWYGGIQSRGNLPFDIFGEAFLKSVYAKYANERHIWDQGNKRFGVVLKIEETQNLEPTPIA</sequence>
<dbReference type="EMBL" id="DS231756">
    <property type="protein sequence ID" value="KNB20680.1"/>
    <property type="molecule type" value="Genomic_DNA"/>
</dbReference>
<evidence type="ECO:0000313" key="4">
    <source>
        <dbReference type="Proteomes" id="UP000009097"/>
    </source>
</evidence>
<dbReference type="VEuPathDB" id="FungiDB:FOXG_17637"/>
<comment type="similarity">
    <text evidence="1">Belongs to the peptidase A1 family.</text>
</comment>
<dbReference type="Gene3D" id="2.40.70.10">
    <property type="entry name" value="Acid Proteases"/>
    <property type="match status" value="3"/>
</dbReference>
<dbReference type="PROSITE" id="PS51767">
    <property type="entry name" value="PEPTIDASE_A1"/>
    <property type="match status" value="1"/>
</dbReference>
<protein>
    <recommendedName>
        <fullName evidence="2">Peptidase A1 domain-containing protein</fullName>
    </recommendedName>
</protein>
<dbReference type="GO" id="GO:0004190">
    <property type="term" value="F:aspartic-type endopeptidase activity"/>
    <property type="evidence" value="ECO:0007669"/>
    <property type="project" value="InterPro"/>
</dbReference>
<accession>A0A0J9WDF8</accession>
<dbReference type="OrthoDB" id="2747330at2759"/>